<dbReference type="Proteomes" id="UP001140217">
    <property type="component" value="Unassembled WGS sequence"/>
</dbReference>
<dbReference type="EMBL" id="JANBUL010000115">
    <property type="protein sequence ID" value="KAJ2781094.1"/>
    <property type="molecule type" value="Genomic_DNA"/>
</dbReference>
<protein>
    <submittedName>
        <fullName evidence="3">Uncharacterized protein</fullName>
    </submittedName>
</protein>
<keyword evidence="2" id="KW-0472">Membrane</keyword>
<dbReference type="SUPFAM" id="SSF50494">
    <property type="entry name" value="Trypsin-like serine proteases"/>
    <property type="match status" value="1"/>
</dbReference>
<evidence type="ECO:0000313" key="4">
    <source>
        <dbReference type="Proteomes" id="UP001140217"/>
    </source>
</evidence>
<proteinExistence type="predicted"/>
<feature type="transmembrane region" description="Helical" evidence="2">
    <location>
        <begin position="293"/>
        <end position="317"/>
    </location>
</feature>
<dbReference type="AlphaFoldDB" id="A0A9W8HBD3"/>
<organism evidence="3 4">
    <name type="scientific">Coemansia javaensis</name>
    <dbReference type="NCBI Taxonomy" id="2761396"/>
    <lineage>
        <taxon>Eukaryota</taxon>
        <taxon>Fungi</taxon>
        <taxon>Fungi incertae sedis</taxon>
        <taxon>Zoopagomycota</taxon>
        <taxon>Kickxellomycotina</taxon>
        <taxon>Kickxellomycetes</taxon>
        <taxon>Kickxellales</taxon>
        <taxon>Kickxellaceae</taxon>
        <taxon>Coemansia</taxon>
    </lineage>
</organism>
<dbReference type="OrthoDB" id="5598902at2759"/>
<reference evidence="3" key="1">
    <citation type="submission" date="2022-07" db="EMBL/GenBank/DDBJ databases">
        <title>Phylogenomic reconstructions and comparative analyses of Kickxellomycotina fungi.</title>
        <authorList>
            <person name="Reynolds N.K."/>
            <person name="Stajich J.E."/>
            <person name="Barry K."/>
            <person name="Grigoriev I.V."/>
            <person name="Crous P."/>
            <person name="Smith M.E."/>
        </authorList>
    </citation>
    <scope>NUCLEOTIDE SEQUENCE</scope>
    <source>
        <strain evidence="3">NBRC 105414</strain>
    </source>
</reference>
<comment type="caution">
    <text evidence="3">The sequence shown here is derived from an EMBL/GenBank/DDBJ whole genome shotgun (WGS) entry which is preliminary data.</text>
</comment>
<evidence type="ECO:0000256" key="1">
    <source>
        <dbReference type="SAM" id="MobiDB-lite"/>
    </source>
</evidence>
<keyword evidence="4" id="KW-1185">Reference proteome</keyword>
<evidence type="ECO:0000256" key="2">
    <source>
        <dbReference type="SAM" id="Phobius"/>
    </source>
</evidence>
<name>A0A9W8HBD3_9FUNG</name>
<keyword evidence="2" id="KW-0812">Transmembrane</keyword>
<accession>A0A9W8HBD3</accession>
<evidence type="ECO:0000313" key="3">
    <source>
        <dbReference type="EMBL" id="KAJ2781094.1"/>
    </source>
</evidence>
<keyword evidence="2" id="KW-1133">Transmembrane helix</keyword>
<sequence>MVGAFVAANCLDLGGSKALNASTTYAVALYTNGLDTPAVVEVAPSDIAVHPDYDNATLAYNIAVIRLGPTGGGTIKASIVYSPAALAIVYQRLSLSDRQRRWSVSQSPAGNDPQVCLHSPMYASNPLLFSCTDKTAGVNVDGKRFSNIGYGTGRLVVPGAEYAFSLYSHSAASSTNLGAATSVVSYYTALAHHTQFAEKVLKSPVFVYRAQGGTYGQMTTSAVIPATKPQAGVAVVGGDLYPLEGGLPADPTTDASTESGDNDGDGDGDSSSSSSGSYNGDMVAGKSGLSGGAIAGIVVGAAVAAAAAAIVGGRYIARALKRRRGEAYWNREMDRVNSARSLAAAIQEAPGIAAGMGTGELASGPREKVILP</sequence>
<gene>
    <name evidence="3" type="ORF">H4R18_003089</name>
</gene>
<dbReference type="InterPro" id="IPR009003">
    <property type="entry name" value="Peptidase_S1_PA"/>
</dbReference>
<feature type="compositionally biased region" description="Low complexity" evidence="1">
    <location>
        <begin position="269"/>
        <end position="279"/>
    </location>
</feature>
<feature type="region of interest" description="Disordered" evidence="1">
    <location>
        <begin position="246"/>
        <end position="279"/>
    </location>
</feature>